<organism evidence="12 13">
    <name type="scientific">Fusarium flagelliforme</name>
    <dbReference type="NCBI Taxonomy" id="2675880"/>
    <lineage>
        <taxon>Eukaryota</taxon>
        <taxon>Fungi</taxon>
        <taxon>Dikarya</taxon>
        <taxon>Ascomycota</taxon>
        <taxon>Pezizomycotina</taxon>
        <taxon>Sordariomycetes</taxon>
        <taxon>Hypocreomycetidae</taxon>
        <taxon>Hypocreales</taxon>
        <taxon>Nectriaceae</taxon>
        <taxon>Fusarium</taxon>
        <taxon>Fusarium incarnatum-equiseti species complex</taxon>
    </lineage>
</organism>
<protein>
    <submittedName>
        <fullName evidence="12">Amino-acid transporter arg-13</fullName>
    </submittedName>
</protein>
<keyword evidence="7" id="KW-1133">Transmembrane helix</keyword>
<evidence type="ECO:0000256" key="10">
    <source>
        <dbReference type="PROSITE-ProRule" id="PRU00282"/>
    </source>
</evidence>
<evidence type="ECO:0000256" key="1">
    <source>
        <dbReference type="ARBA" id="ARBA00004225"/>
    </source>
</evidence>
<comment type="similarity">
    <text evidence="2 11">Belongs to the mitochondrial carrier (TC 2.A.29) family.</text>
</comment>
<accession>A0A395MYJ1</accession>
<proteinExistence type="inferred from homology"/>
<comment type="caution">
    <text evidence="12">The sequence shown here is derived from an EMBL/GenBank/DDBJ whole genome shotgun (WGS) entry which is preliminary data.</text>
</comment>
<evidence type="ECO:0000256" key="7">
    <source>
        <dbReference type="ARBA" id="ARBA00022989"/>
    </source>
</evidence>
<dbReference type="InterPro" id="IPR018108">
    <property type="entry name" value="MCP_transmembrane"/>
</dbReference>
<evidence type="ECO:0000256" key="3">
    <source>
        <dbReference type="ARBA" id="ARBA00022448"/>
    </source>
</evidence>
<dbReference type="SUPFAM" id="SSF103506">
    <property type="entry name" value="Mitochondrial carrier"/>
    <property type="match status" value="1"/>
</dbReference>
<sequence length="301" mass="33609">MESVGDIACQALRYSGPLDCFRKSVNHDGISGLYRGVSGPVVGAIFETSSLFFFESLGRKSVYWLGWLPKEYEDKDAALPLPILWYSGAFSGAFTSFVLTPIELIKCNMQVSSIAASSTQNRRIPFQAPTVQSTVRGVYRLGGLRGFWRGQTGTFIREVGGGAAWFGFKETTTRLFYRWHERGLHSQEERNALRTRPLPLWEQAVAGASAGLSYNFLFFPADTVKSRIQTSASMGGVRKTFLGEARFVWYQSGLRGFYRGCGITLVKAAPASAFIFVVYDGLRRQFHMTLMEGKFPMLCRV</sequence>
<feature type="repeat" description="Solcar" evidence="10">
    <location>
        <begin position="198"/>
        <end position="285"/>
    </location>
</feature>
<keyword evidence="3 11" id="KW-0813">Transport</keyword>
<dbReference type="GO" id="GO:0031966">
    <property type="term" value="C:mitochondrial membrane"/>
    <property type="evidence" value="ECO:0007669"/>
    <property type="project" value="UniProtKB-SubCell"/>
</dbReference>
<comment type="subcellular location">
    <subcellularLocation>
        <location evidence="1">Mitochondrion membrane</location>
        <topology evidence="1">Multi-pass membrane protein</topology>
    </subcellularLocation>
</comment>
<evidence type="ECO:0000256" key="11">
    <source>
        <dbReference type="RuleBase" id="RU000488"/>
    </source>
</evidence>
<dbReference type="PROSITE" id="PS50920">
    <property type="entry name" value="SOLCAR"/>
    <property type="match status" value="3"/>
</dbReference>
<keyword evidence="4 10" id="KW-0812">Transmembrane</keyword>
<dbReference type="InterPro" id="IPR023395">
    <property type="entry name" value="MCP_dom_sf"/>
</dbReference>
<evidence type="ECO:0000256" key="8">
    <source>
        <dbReference type="ARBA" id="ARBA00023128"/>
    </source>
</evidence>
<dbReference type="Proteomes" id="UP000265631">
    <property type="component" value="Unassembled WGS sequence"/>
</dbReference>
<dbReference type="PANTHER" id="PTHR45624">
    <property type="entry name" value="MITOCHONDRIAL BASIC AMINO ACIDS TRANSPORTER-RELATED"/>
    <property type="match status" value="1"/>
</dbReference>
<evidence type="ECO:0000313" key="12">
    <source>
        <dbReference type="EMBL" id="RFN52984.1"/>
    </source>
</evidence>
<dbReference type="AlphaFoldDB" id="A0A395MYJ1"/>
<keyword evidence="6" id="KW-0999">Mitochondrion inner membrane</keyword>
<dbReference type="Pfam" id="PF00153">
    <property type="entry name" value="Mito_carr"/>
    <property type="match status" value="3"/>
</dbReference>
<keyword evidence="5" id="KW-0677">Repeat</keyword>
<evidence type="ECO:0000256" key="9">
    <source>
        <dbReference type="ARBA" id="ARBA00023136"/>
    </source>
</evidence>
<feature type="repeat" description="Solcar" evidence="10">
    <location>
        <begin position="79"/>
        <end position="175"/>
    </location>
</feature>
<evidence type="ECO:0000256" key="5">
    <source>
        <dbReference type="ARBA" id="ARBA00022737"/>
    </source>
</evidence>
<dbReference type="EMBL" id="PXXK01000054">
    <property type="protein sequence ID" value="RFN52984.1"/>
    <property type="molecule type" value="Genomic_DNA"/>
</dbReference>
<name>A0A395MYJ1_9HYPO</name>
<dbReference type="STRING" id="2594813.A0A395MYJ1"/>
<feature type="repeat" description="Solcar" evidence="10">
    <location>
        <begin position="1"/>
        <end position="61"/>
    </location>
</feature>
<keyword evidence="13" id="KW-1185">Reference proteome</keyword>
<reference evidence="12 13" key="1">
    <citation type="journal article" date="2018" name="PLoS Pathog.">
        <title>Evolution of structural diversity of trichothecenes, a family of toxins produced by plant pathogenic and entomopathogenic fungi.</title>
        <authorList>
            <person name="Proctor R.H."/>
            <person name="McCormick S.P."/>
            <person name="Kim H.S."/>
            <person name="Cardoza R.E."/>
            <person name="Stanley A.M."/>
            <person name="Lindo L."/>
            <person name="Kelly A."/>
            <person name="Brown D.W."/>
            <person name="Lee T."/>
            <person name="Vaughan M.M."/>
            <person name="Alexander N.J."/>
            <person name="Busman M."/>
            <person name="Gutierrez S."/>
        </authorList>
    </citation>
    <scope>NUCLEOTIDE SEQUENCE [LARGE SCALE GENOMIC DNA]</scope>
    <source>
        <strain evidence="12 13">NRRL 13405</strain>
    </source>
</reference>
<dbReference type="GO" id="GO:0000064">
    <property type="term" value="F:L-ornithine transmembrane transporter activity"/>
    <property type="evidence" value="ECO:0007669"/>
    <property type="project" value="TreeGrafter"/>
</dbReference>
<dbReference type="PANTHER" id="PTHR45624:SF31">
    <property type="entry name" value="MITOCHONDRIAL ORNITHINE TRANSPORTER 1"/>
    <property type="match status" value="1"/>
</dbReference>
<dbReference type="Gene3D" id="1.50.40.10">
    <property type="entry name" value="Mitochondrial carrier domain"/>
    <property type="match status" value="1"/>
</dbReference>
<evidence type="ECO:0000256" key="2">
    <source>
        <dbReference type="ARBA" id="ARBA00006375"/>
    </source>
</evidence>
<keyword evidence="8" id="KW-0496">Mitochondrion</keyword>
<keyword evidence="9 10" id="KW-0472">Membrane</keyword>
<dbReference type="InterPro" id="IPR050567">
    <property type="entry name" value="Mitochondrial_Carrier"/>
</dbReference>
<gene>
    <name evidence="12" type="ORF">FIE12Z_2755</name>
</gene>
<dbReference type="GO" id="GO:1990575">
    <property type="term" value="P:mitochondrial L-ornithine transmembrane transport"/>
    <property type="evidence" value="ECO:0007669"/>
    <property type="project" value="TreeGrafter"/>
</dbReference>
<evidence type="ECO:0000256" key="4">
    <source>
        <dbReference type="ARBA" id="ARBA00022692"/>
    </source>
</evidence>
<evidence type="ECO:0000313" key="13">
    <source>
        <dbReference type="Proteomes" id="UP000265631"/>
    </source>
</evidence>
<evidence type="ECO:0000256" key="6">
    <source>
        <dbReference type="ARBA" id="ARBA00022792"/>
    </source>
</evidence>